<evidence type="ECO:0000313" key="3">
    <source>
        <dbReference type="Proteomes" id="UP000657177"/>
    </source>
</evidence>
<gene>
    <name evidence="2" type="ORF">G5B42_09075</name>
</gene>
<reference evidence="2" key="1">
    <citation type="submission" date="2020-06" db="EMBL/GenBank/DDBJ databases">
        <title>Novel chitinolytic bacterium.</title>
        <authorList>
            <person name="Ungkulpasvich U."/>
            <person name="Kosugi A."/>
            <person name="Uke A."/>
        </authorList>
    </citation>
    <scope>NUCLEOTIDE SEQUENCE</scope>
    <source>
        <strain evidence="2">UUS1-1</strain>
    </source>
</reference>
<evidence type="ECO:0000313" key="2">
    <source>
        <dbReference type="EMBL" id="MBA2133687.1"/>
    </source>
</evidence>
<name>A0A8J6I3Q9_9FIRM</name>
<dbReference type="Pfam" id="PF13308">
    <property type="entry name" value="YARHG"/>
    <property type="match status" value="1"/>
</dbReference>
<dbReference type="Gene3D" id="1.20.58.1690">
    <property type="match status" value="1"/>
</dbReference>
<accession>A0A8J6I3Q9</accession>
<dbReference type="InterPro" id="IPR038434">
    <property type="entry name" value="YARHG_sf"/>
</dbReference>
<proteinExistence type="predicted"/>
<organism evidence="2 3">
    <name type="scientific">Capillibacterium thermochitinicola</name>
    <dbReference type="NCBI Taxonomy" id="2699427"/>
    <lineage>
        <taxon>Bacteria</taxon>
        <taxon>Bacillati</taxon>
        <taxon>Bacillota</taxon>
        <taxon>Capillibacterium</taxon>
    </lineage>
</organism>
<dbReference type="AlphaFoldDB" id="A0A8J6I3Q9"/>
<protein>
    <submittedName>
        <fullName evidence="2">YARHG domain-containing protein</fullName>
    </submittedName>
</protein>
<dbReference type="EMBL" id="JAAKDE010000018">
    <property type="protein sequence ID" value="MBA2133687.1"/>
    <property type="molecule type" value="Genomic_DNA"/>
</dbReference>
<sequence>MRNAIYAKHGHIFASEELTEYFSRFDWYKPTKTVSYADLSEVERKNIEMIQKFEKMDENSETIVWGPEKEGVWQDIFVMAAGWSDRFVIYSDIKIEFLFSQMSELQLIKGLAGTYTIRGNVLLFSVSQIDIYEHDARFQESGGDGFTWANPKENTIYFKDPVILRFPVSKIYTFNKFGIERLAVEIGGREFYKMADNVTLKN</sequence>
<keyword evidence="3" id="KW-1185">Reference proteome</keyword>
<feature type="domain" description="YARHG" evidence="1">
    <location>
        <begin position="1"/>
        <end position="55"/>
    </location>
</feature>
<comment type="caution">
    <text evidence="2">The sequence shown here is derived from an EMBL/GenBank/DDBJ whole genome shotgun (WGS) entry which is preliminary data.</text>
</comment>
<evidence type="ECO:0000259" key="1">
    <source>
        <dbReference type="SMART" id="SM01324"/>
    </source>
</evidence>
<dbReference type="SMART" id="SM01324">
    <property type="entry name" value="YARHG"/>
    <property type="match status" value="1"/>
</dbReference>
<dbReference type="Proteomes" id="UP000657177">
    <property type="component" value="Unassembled WGS sequence"/>
</dbReference>
<dbReference type="InterPro" id="IPR025582">
    <property type="entry name" value="YARHG_dom"/>
</dbReference>